<proteinExistence type="predicted"/>
<dbReference type="KEGG" id="dno:DNO_1225"/>
<feature type="region of interest" description="Disordered" evidence="1">
    <location>
        <begin position="370"/>
        <end position="400"/>
    </location>
</feature>
<accession>A5EXC1</accession>
<keyword evidence="2" id="KW-0812">Transmembrane</keyword>
<dbReference type="Gene3D" id="3.10.310.50">
    <property type="match status" value="1"/>
</dbReference>
<dbReference type="PANTHER" id="PTHR30373">
    <property type="entry name" value="UPF0603 PROTEIN YGCG"/>
    <property type="match status" value="1"/>
</dbReference>
<dbReference type="eggNOG" id="COG1512">
    <property type="taxonomic scope" value="Bacteria"/>
</dbReference>
<evidence type="ECO:0000256" key="2">
    <source>
        <dbReference type="SAM" id="Phobius"/>
    </source>
</evidence>
<feature type="domain" description="TPM" evidence="3">
    <location>
        <begin position="34"/>
        <end position="156"/>
    </location>
</feature>
<feature type="transmembrane region" description="Helical" evidence="2">
    <location>
        <begin position="198"/>
        <end position="218"/>
    </location>
</feature>
<protein>
    <submittedName>
        <fullName evidence="4">Hypothetical membrane protein</fullName>
    </submittedName>
</protein>
<keyword evidence="5" id="KW-1185">Reference proteome</keyword>
<organism evidence="4 5">
    <name type="scientific">Dichelobacter nodosus (strain VCS1703A)</name>
    <dbReference type="NCBI Taxonomy" id="246195"/>
    <lineage>
        <taxon>Bacteria</taxon>
        <taxon>Pseudomonadati</taxon>
        <taxon>Pseudomonadota</taxon>
        <taxon>Gammaproteobacteria</taxon>
        <taxon>Cardiobacteriales</taxon>
        <taxon>Cardiobacteriaceae</taxon>
        <taxon>Dichelobacter</taxon>
    </lineage>
</organism>
<dbReference type="InterPro" id="IPR007621">
    <property type="entry name" value="TPM_dom"/>
</dbReference>
<dbReference type="AlphaFoldDB" id="A5EXC1"/>
<dbReference type="SMR" id="A5EXC1"/>
<sequence>MKRYHFVCLLFFLFFWLPLSFAIPVEKLTFNEPVIDQAQMLSNEERTDLNAKFWHYRRKNLMQAAVVLVDNTEGEGVFNYGMEIFDRWKLGDKDRDHGLLLLIARDEQRYHLFTGKGLEGVLPDITVKRILNKYLKPEFEKGDFAVGIARTFMAIENKLLTITDDEIRANIQYGIEKEQQSKNKEKEDNSIRRNLQHIFLPLFLFTAFLFTRFFRGIFSLFPKDAQQETMTFYVAFPFLLLLMGLYSLTDLPFFVCLVISLIIFNISYNRVRKNREMNPNDNDLYLITIIFLVVHGLMGIPFWNCVFVWALLFIYIWIPFIREKRNHRTKTEEDDDNAIIVFGHGRDDSNGFSFGRGDFGGFGGDGYDGGGGDSAGGGAGGGWGDSDGDSGGGDGGGGGD</sequence>
<keyword evidence="2" id="KW-0472">Membrane</keyword>
<name>A5EXC1_DICNV</name>
<dbReference type="STRING" id="246195.DNO_1225"/>
<dbReference type="Proteomes" id="UP000000248">
    <property type="component" value="Chromosome"/>
</dbReference>
<evidence type="ECO:0000313" key="4">
    <source>
        <dbReference type="EMBL" id="ABQ13262.1"/>
    </source>
</evidence>
<gene>
    <name evidence="4" type="ordered locus">DNO_1225</name>
</gene>
<evidence type="ECO:0000259" key="3">
    <source>
        <dbReference type="Pfam" id="PF04536"/>
    </source>
</evidence>
<dbReference type="OrthoDB" id="9810918at2"/>
<feature type="transmembrane region" description="Helical" evidence="2">
    <location>
        <begin position="252"/>
        <end position="271"/>
    </location>
</feature>
<keyword evidence="2" id="KW-1133">Transmembrane helix</keyword>
<dbReference type="EMBL" id="CP000513">
    <property type="protein sequence ID" value="ABQ13262.1"/>
    <property type="molecule type" value="Genomic_DNA"/>
</dbReference>
<feature type="transmembrane region" description="Helical" evidence="2">
    <location>
        <begin position="283"/>
        <end position="300"/>
    </location>
</feature>
<dbReference type="Pfam" id="PF04536">
    <property type="entry name" value="TPM_phosphatase"/>
    <property type="match status" value="1"/>
</dbReference>
<evidence type="ECO:0000313" key="5">
    <source>
        <dbReference type="Proteomes" id="UP000000248"/>
    </source>
</evidence>
<reference evidence="4 5" key="1">
    <citation type="journal article" date="2007" name="Nat. Biotechnol.">
        <title>Genome sequence and identification of candidate vaccine antigens from the animal pathogen Dichelobacter nodosus.</title>
        <authorList>
            <person name="Myers G.S."/>
            <person name="Parker D."/>
            <person name="Al-Hasani K."/>
            <person name="Kennan R.M."/>
            <person name="Seemann T."/>
            <person name="Ren Q."/>
            <person name="Badger J.H."/>
            <person name="Selengut J.D."/>
            <person name="Deboy R.T."/>
            <person name="Tettelin H."/>
            <person name="Boyce J.D."/>
            <person name="McCarl V.P."/>
            <person name="Han X."/>
            <person name="Nelson W.C."/>
            <person name="Madupu R."/>
            <person name="Mohamoud Y."/>
            <person name="Holley T."/>
            <person name="Fedorova N."/>
            <person name="Khouri H."/>
            <person name="Bottomley S.P."/>
            <person name="Whittington R.J."/>
            <person name="Adler B."/>
            <person name="Songer J.G."/>
            <person name="Rood J.I."/>
            <person name="Paulsen I.T."/>
        </authorList>
    </citation>
    <scope>NUCLEOTIDE SEQUENCE [LARGE SCALE GENOMIC DNA]</scope>
    <source>
        <strain evidence="4 5">VCS1703A</strain>
    </source>
</reference>
<evidence type="ECO:0000256" key="1">
    <source>
        <dbReference type="SAM" id="MobiDB-lite"/>
    </source>
</evidence>
<dbReference type="RefSeq" id="WP_012031526.1">
    <property type="nucleotide sequence ID" value="NC_009446.1"/>
</dbReference>
<dbReference type="PANTHER" id="PTHR30373:SF2">
    <property type="entry name" value="UPF0603 PROTEIN YGCG"/>
    <property type="match status" value="1"/>
</dbReference>
<dbReference type="HOGENOM" id="CLU_688366_0_0_6"/>